<sequence length="296" mass="33964">MSNIRTLVIVASLSLIGCATDNEQQQLPLAQGIKQSDGRQLVSESVVKADGVDVGYDSYQLIEDAYGKRSIEAPDLFVGDHTGVRHIVEVVDDVVGPHFAFLIHRDLDGNKGQYIDRQRNEIKVFGGSEDYLKGYQHKLFEYRWKFKVNHDFSLTKRFSHFFQLKAVGGADKMPIITLTGNIRNGQKGMELRHSSGSEHSLLARVPWQRVTDEWLQITCFAKYQQQGILQFVIQRLSDGEVLMAVDAEQIDLWRGLRPEHFVRPKWGIYRSVVQKDLISAKQERVLFADFEIREWQ</sequence>
<dbReference type="EMBL" id="BMDX01000014">
    <property type="protein sequence ID" value="GGA82737.1"/>
    <property type="molecule type" value="Genomic_DNA"/>
</dbReference>
<keyword evidence="2" id="KW-1185">Reference proteome</keyword>
<gene>
    <name evidence="1" type="ORF">GCM10011369_25900</name>
</gene>
<dbReference type="Gene3D" id="2.60.120.200">
    <property type="match status" value="1"/>
</dbReference>
<comment type="caution">
    <text evidence="1">The sequence shown here is derived from an EMBL/GenBank/DDBJ whole genome shotgun (WGS) entry which is preliminary data.</text>
</comment>
<reference evidence="2" key="1">
    <citation type="journal article" date="2019" name="Int. J. Syst. Evol. Microbiol.">
        <title>The Global Catalogue of Microorganisms (GCM) 10K type strain sequencing project: providing services to taxonomists for standard genome sequencing and annotation.</title>
        <authorList>
            <consortium name="The Broad Institute Genomics Platform"/>
            <consortium name="The Broad Institute Genome Sequencing Center for Infectious Disease"/>
            <person name="Wu L."/>
            <person name="Ma J."/>
        </authorList>
    </citation>
    <scope>NUCLEOTIDE SEQUENCE [LARGE SCALE GENOMIC DNA]</scope>
    <source>
        <strain evidence="2">CGMCC 1.10130</strain>
    </source>
</reference>
<dbReference type="AlphaFoldDB" id="A0A8J2XQ13"/>
<dbReference type="OrthoDB" id="3612157at2"/>
<evidence type="ECO:0000313" key="1">
    <source>
        <dbReference type="EMBL" id="GGA82737.1"/>
    </source>
</evidence>
<protein>
    <recommendedName>
        <fullName evidence="3">Polysaccharide lyase</fullName>
    </recommendedName>
</protein>
<evidence type="ECO:0008006" key="3">
    <source>
        <dbReference type="Google" id="ProtNLM"/>
    </source>
</evidence>
<proteinExistence type="predicted"/>
<accession>A0A8J2XQ13</accession>
<dbReference type="RefSeq" id="WP_087506232.1">
    <property type="nucleotide sequence ID" value="NZ_BMDX01000014.1"/>
</dbReference>
<organism evidence="1 2">
    <name type="scientific">Neiella marina</name>
    <dbReference type="NCBI Taxonomy" id="508461"/>
    <lineage>
        <taxon>Bacteria</taxon>
        <taxon>Pseudomonadati</taxon>
        <taxon>Pseudomonadota</taxon>
        <taxon>Gammaproteobacteria</taxon>
        <taxon>Alteromonadales</taxon>
        <taxon>Echinimonadaceae</taxon>
        <taxon>Neiella</taxon>
    </lineage>
</organism>
<evidence type="ECO:0000313" key="2">
    <source>
        <dbReference type="Proteomes" id="UP000619743"/>
    </source>
</evidence>
<dbReference type="Proteomes" id="UP000619743">
    <property type="component" value="Unassembled WGS sequence"/>
</dbReference>
<dbReference type="PROSITE" id="PS51257">
    <property type="entry name" value="PROKAR_LIPOPROTEIN"/>
    <property type="match status" value="1"/>
</dbReference>
<name>A0A8J2XQ13_9GAMM</name>